<evidence type="ECO:0000313" key="2">
    <source>
        <dbReference type="EMBL" id="GII52178.1"/>
    </source>
</evidence>
<gene>
    <name evidence="2" type="ORF">Pth03_05670</name>
</gene>
<dbReference type="AlphaFoldDB" id="A0A8J3UVS1"/>
<dbReference type="EMBL" id="BOOR01000004">
    <property type="protein sequence ID" value="GII52178.1"/>
    <property type="molecule type" value="Genomic_DNA"/>
</dbReference>
<organism evidence="2 3">
    <name type="scientific">Planotetraspora thailandica</name>
    <dbReference type="NCBI Taxonomy" id="487172"/>
    <lineage>
        <taxon>Bacteria</taxon>
        <taxon>Bacillati</taxon>
        <taxon>Actinomycetota</taxon>
        <taxon>Actinomycetes</taxon>
        <taxon>Streptosporangiales</taxon>
        <taxon>Streptosporangiaceae</taxon>
        <taxon>Planotetraspora</taxon>
    </lineage>
</organism>
<comment type="caution">
    <text evidence="2">The sequence shown here is derived from an EMBL/GenBank/DDBJ whole genome shotgun (WGS) entry which is preliminary data.</text>
</comment>
<feature type="domain" description="DUF4180" evidence="1">
    <location>
        <begin position="10"/>
        <end position="119"/>
    </location>
</feature>
<keyword evidence="3" id="KW-1185">Reference proteome</keyword>
<reference evidence="2" key="1">
    <citation type="submission" date="2021-01" db="EMBL/GenBank/DDBJ databases">
        <title>Whole genome shotgun sequence of Planotetraspora thailandica NBRC 104271.</title>
        <authorList>
            <person name="Komaki H."/>
            <person name="Tamura T."/>
        </authorList>
    </citation>
    <scope>NUCLEOTIDE SEQUENCE</scope>
    <source>
        <strain evidence="2">NBRC 104271</strain>
    </source>
</reference>
<dbReference type="Proteomes" id="UP000605992">
    <property type="component" value="Unassembled WGS sequence"/>
</dbReference>
<evidence type="ECO:0000259" key="1">
    <source>
        <dbReference type="Pfam" id="PF13788"/>
    </source>
</evidence>
<accession>A0A8J3UVS1</accession>
<dbReference type="RefSeq" id="WP_203942456.1">
    <property type="nucleotide sequence ID" value="NZ_BOOR01000004.1"/>
</dbReference>
<protein>
    <recommendedName>
        <fullName evidence="1">DUF4180 domain-containing protein</fullName>
    </recommendedName>
</protein>
<dbReference type="Pfam" id="PF13788">
    <property type="entry name" value="DUF4180"/>
    <property type="match status" value="1"/>
</dbReference>
<proteinExistence type="predicted"/>
<dbReference type="InterPro" id="IPR025438">
    <property type="entry name" value="DUF4180"/>
</dbReference>
<sequence length="128" mass="13857">MPDSVQHLGGVPVLMVEPYGEPLRSERDALDLIGQASWAGAEWVAVPANRLAGDFFRLRTRVAGEIVQKFANYRLGLAVLGDISGFIGDSDALRDFVRESNAGRQTWFVDDADALADRLARRGGGAGR</sequence>
<name>A0A8J3UVS1_9ACTN</name>
<evidence type="ECO:0000313" key="3">
    <source>
        <dbReference type="Proteomes" id="UP000605992"/>
    </source>
</evidence>